<dbReference type="EMBL" id="CP017560">
    <property type="protein sequence ID" value="AOV08489.1"/>
    <property type="molecule type" value="Genomic_DNA"/>
</dbReference>
<evidence type="ECO:0000313" key="2">
    <source>
        <dbReference type="Proteomes" id="UP000185746"/>
    </source>
</evidence>
<dbReference type="InterPro" id="IPR005186">
    <property type="entry name" value="FlaG"/>
</dbReference>
<accession>A0A1D8JIE8</accession>
<organism evidence="1 2">
    <name type="scientific">Sporosarcina ureilytica</name>
    <dbReference type="NCBI Taxonomy" id="298596"/>
    <lineage>
        <taxon>Bacteria</taxon>
        <taxon>Bacillati</taxon>
        <taxon>Bacillota</taxon>
        <taxon>Bacilli</taxon>
        <taxon>Bacillales</taxon>
        <taxon>Caryophanaceae</taxon>
        <taxon>Sporosarcina</taxon>
    </lineage>
</organism>
<keyword evidence="2" id="KW-1185">Reference proteome</keyword>
<dbReference type="RefSeq" id="WP_075528655.1">
    <property type="nucleotide sequence ID" value="NZ_CP017560.1"/>
</dbReference>
<dbReference type="PANTHER" id="PTHR37166">
    <property type="entry name" value="PROTEIN FLAG"/>
    <property type="match status" value="1"/>
</dbReference>
<sequence>MLVNRMEGTQTAIQIENLVKVQSEKIDVDENKTNDLELSIPNAKTMTESINKFLTSTDSHLKFELHEELNEYYVTIVNTETDEVIKEIPAKKLMDIHAAMKEFLSVFIDRKI</sequence>
<dbReference type="PANTHER" id="PTHR37166:SF1">
    <property type="entry name" value="PROTEIN FLAG"/>
    <property type="match status" value="1"/>
</dbReference>
<dbReference type="Pfam" id="PF03646">
    <property type="entry name" value="FlaG"/>
    <property type="match status" value="1"/>
</dbReference>
<protein>
    <recommendedName>
        <fullName evidence="3">Flagellar biosynthesis protein FlaG</fullName>
    </recommendedName>
</protein>
<name>A0A1D8JIE8_9BACL</name>
<dbReference type="InterPro" id="IPR035924">
    <property type="entry name" value="FlaG-like_sf"/>
</dbReference>
<proteinExistence type="predicted"/>
<evidence type="ECO:0000313" key="1">
    <source>
        <dbReference type="EMBL" id="AOV08489.1"/>
    </source>
</evidence>
<reference evidence="1 2" key="1">
    <citation type="submission" date="2016-09" db="EMBL/GenBank/DDBJ databases">
        <title>Complete genome sequence of the Lysinibacillus sphaericus LMG 22257, a specie of Bacillus with ureolytic activity that can effectively biodeposit calcium carbonate.</title>
        <authorList>
            <person name="Yan W."/>
        </authorList>
    </citation>
    <scope>NUCLEOTIDE SEQUENCE [LARGE SCALE GENOMIC DNA]</scope>
    <source>
        <strain evidence="1 2">LMG 22257</strain>
    </source>
</reference>
<dbReference type="Proteomes" id="UP000185746">
    <property type="component" value="Chromosome"/>
</dbReference>
<evidence type="ECO:0008006" key="3">
    <source>
        <dbReference type="Google" id="ProtNLM"/>
    </source>
</evidence>
<dbReference type="AlphaFoldDB" id="A0A1D8JIE8"/>
<gene>
    <name evidence="1" type="ORF">BI350_13745</name>
</gene>
<dbReference type="Gene3D" id="3.30.160.170">
    <property type="entry name" value="FlaG-like"/>
    <property type="match status" value="1"/>
</dbReference>
<dbReference type="KEGG" id="surl:BI350_13745"/>
<dbReference type="SUPFAM" id="SSF160214">
    <property type="entry name" value="FlaG-like"/>
    <property type="match status" value="1"/>
</dbReference>